<reference evidence="1 2" key="1">
    <citation type="submission" date="2011-07" db="EMBL/GenBank/DDBJ databases">
        <authorList>
            <person name="Coyne R."/>
            <person name="Brami D."/>
            <person name="Johnson J."/>
            <person name="Hostetler J."/>
            <person name="Hannick L."/>
            <person name="Clark T."/>
            <person name="Cassidy-Hanley D."/>
            <person name="Inman J."/>
        </authorList>
    </citation>
    <scope>NUCLEOTIDE SEQUENCE [LARGE SCALE GENOMIC DNA]</scope>
    <source>
        <strain evidence="1 2">G5</strain>
    </source>
</reference>
<dbReference type="AlphaFoldDB" id="G0QZU7"/>
<dbReference type="EMBL" id="GL984169">
    <property type="protein sequence ID" value="EGR29258.1"/>
    <property type="molecule type" value="Genomic_DNA"/>
</dbReference>
<dbReference type="GeneID" id="14905357"/>
<dbReference type="InParanoid" id="G0QZU7"/>
<organism evidence="1 2">
    <name type="scientific">Ichthyophthirius multifiliis</name>
    <name type="common">White spot disease agent</name>
    <name type="synonym">Ich</name>
    <dbReference type="NCBI Taxonomy" id="5932"/>
    <lineage>
        <taxon>Eukaryota</taxon>
        <taxon>Sar</taxon>
        <taxon>Alveolata</taxon>
        <taxon>Ciliophora</taxon>
        <taxon>Intramacronucleata</taxon>
        <taxon>Oligohymenophorea</taxon>
        <taxon>Hymenostomatida</taxon>
        <taxon>Ophryoglenina</taxon>
        <taxon>Ichthyophthirius</taxon>
    </lineage>
</organism>
<name>G0QZU7_ICHMU</name>
<keyword evidence="2" id="KW-1185">Reference proteome</keyword>
<protein>
    <submittedName>
        <fullName evidence="1">Uncharacterized protein</fullName>
    </submittedName>
</protein>
<sequence>MKKIQKIHKTQKIVKVQHIKQEVLRRKLKQKKNIQKKTTIINSYIHLQPINKTRDHSLKQIIIIMSCHFNKKVFLIYIYEIKILLPKQDLNTKPIFLNQGVIIMTFHNQCLNKRFGKLIGQREGINQFKNQHNYLNNGMDIEETNKRVFNSLFYANLI</sequence>
<dbReference type="RefSeq" id="XP_004030494.1">
    <property type="nucleotide sequence ID" value="XM_004030446.1"/>
</dbReference>
<accession>G0QZU7</accession>
<dbReference type="Proteomes" id="UP000008983">
    <property type="component" value="Unassembled WGS sequence"/>
</dbReference>
<gene>
    <name evidence="1" type="ORF">IMG5_159840</name>
</gene>
<evidence type="ECO:0000313" key="2">
    <source>
        <dbReference type="Proteomes" id="UP000008983"/>
    </source>
</evidence>
<evidence type="ECO:0000313" key="1">
    <source>
        <dbReference type="EMBL" id="EGR29258.1"/>
    </source>
</evidence>
<proteinExistence type="predicted"/>